<gene>
    <name evidence="2" type="ORF">EDD31_2536</name>
</gene>
<feature type="domain" description="AB hydrolase-1" evidence="1">
    <location>
        <begin position="39"/>
        <end position="272"/>
    </location>
</feature>
<dbReference type="Gene3D" id="3.40.50.1820">
    <property type="entry name" value="alpha/beta hydrolase"/>
    <property type="match status" value="1"/>
</dbReference>
<dbReference type="PRINTS" id="PR00412">
    <property type="entry name" value="EPOXHYDRLASE"/>
</dbReference>
<dbReference type="InterPro" id="IPR000073">
    <property type="entry name" value="AB_hydrolase_1"/>
</dbReference>
<organism evidence="2 3">
    <name type="scientific">Bogoriella caseilytica</name>
    <dbReference type="NCBI Taxonomy" id="56055"/>
    <lineage>
        <taxon>Bacteria</taxon>
        <taxon>Bacillati</taxon>
        <taxon>Actinomycetota</taxon>
        <taxon>Actinomycetes</taxon>
        <taxon>Micrococcales</taxon>
        <taxon>Bogoriellaceae</taxon>
        <taxon>Bogoriella</taxon>
    </lineage>
</organism>
<dbReference type="InterPro" id="IPR029058">
    <property type="entry name" value="AB_hydrolase_fold"/>
</dbReference>
<evidence type="ECO:0000313" key="3">
    <source>
        <dbReference type="Proteomes" id="UP000280668"/>
    </source>
</evidence>
<dbReference type="Pfam" id="PF12697">
    <property type="entry name" value="Abhydrolase_6"/>
    <property type="match status" value="1"/>
</dbReference>
<keyword evidence="3" id="KW-1185">Reference proteome</keyword>
<sequence>MANYISHMANFIPLSRSTEYLTVPGGRIAYDIQGDGPLLLLLPGMGELRSSYRHLVPLLVAAGFTVATADLRGHGDSSADFTAYGDVATASDIAALVRHLGAPAAVVGNSMSAGSAVVAAAEHPELFDSLVLVGPFVRNPVNSSVFKRLMFRVLMARPWARTMWNAYLPTLYSGAKPDDFPAYRTSMITAMKRPGYTQAFRLTTRTDHAPAERALPAVQAPTLVVMGEQDPDFADPAAEAAWIAEALNGSVAMIADAGHYPQSQQPEATARAIIQFLGSGQPDA</sequence>
<evidence type="ECO:0000259" key="1">
    <source>
        <dbReference type="Pfam" id="PF12697"/>
    </source>
</evidence>
<dbReference type="PRINTS" id="PR00111">
    <property type="entry name" value="ABHYDROLASE"/>
</dbReference>
<dbReference type="InterPro" id="IPR000639">
    <property type="entry name" value="Epox_hydrolase-like"/>
</dbReference>
<protein>
    <submittedName>
        <fullName evidence="2">Pimeloyl-ACP methyl ester carboxylesterase</fullName>
    </submittedName>
</protein>
<dbReference type="GO" id="GO:0016020">
    <property type="term" value="C:membrane"/>
    <property type="evidence" value="ECO:0007669"/>
    <property type="project" value="TreeGrafter"/>
</dbReference>
<dbReference type="PANTHER" id="PTHR43798">
    <property type="entry name" value="MONOACYLGLYCEROL LIPASE"/>
    <property type="match status" value="1"/>
</dbReference>
<dbReference type="AlphaFoldDB" id="A0A3N2BFU7"/>
<evidence type="ECO:0000313" key="2">
    <source>
        <dbReference type="EMBL" id="ROR74136.1"/>
    </source>
</evidence>
<reference evidence="2 3" key="1">
    <citation type="submission" date="2018-11" db="EMBL/GenBank/DDBJ databases">
        <title>Sequencing the genomes of 1000 actinobacteria strains.</title>
        <authorList>
            <person name="Klenk H.-P."/>
        </authorList>
    </citation>
    <scope>NUCLEOTIDE SEQUENCE [LARGE SCALE GENOMIC DNA]</scope>
    <source>
        <strain evidence="2 3">DSM 11294</strain>
    </source>
</reference>
<dbReference type="PANTHER" id="PTHR43798:SF33">
    <property type="entry name" value="HYDROLASE, PUTATIVE (AFU_ORTHOLOGUE AFUA_2G14860)-RELATED"/>
    <property type="match status" value="1"/>
</dbReference>
<accession>A0A3N2BFU7</accession>
<dbReference type="GO" id="GO:0003824">
    <property type="term" value="F:catalytic activity"/>
    <property type="evidence" value="ECO:0007669"/>
    <property type="project" value="InterPro"/>
</dbReference>
<proteinExistence type="predicted"/>
<dbReference type="Proteomes" id="UP000280668">
    <property type="component" value="Unassembled WGS sequence"/>
</dbReference>
<dbReference type="InterPro" id="IPR050266">
    <property type="entry name" value="AB_hydrolase_sf"/>
</dbReference>
<dbReference type="EMBL" id="RKHK01000001">
    <property type="protein sequence ID" value="ROR74136.1"/>
    <property type="molecule type" value="Genomic_DNA"/>
</dbReference>
<name>A0A3N2BFU7_9MICO</name>
<comment type="caution">
    <text evidence="2">The sequence shown here is derived from an EMBL/GenBank/DDBJ whole genome shotgun (WGS) entry which is preliminary data.</text>
</comment>
<dbReference type="SUPFAM" id="SSF53474">
    <property type="entry name" value="alpha/beta-Hydrolases"/>
    <property type="match status" value="1"/>
</dbReference>